<reference evidence="1 2" key="1">
    <citation type="submission" date="2021-10" db="EMBL/GenBank/DDBJ databases">
        <title>Anaerobic single-cell dispensing facilitates the cultivation of human gut bacteria.</title>
        <authorList>
            <person name="Afrizal A."/>
        </authorList>
    </citation>
    <scope>NUCLEOTIDE SEQUENCE [LARGE SCALE GENOMIC DNA]</scope>
    <source>
        <strain evidence="1 2">CLA-AA-H276</strain>
    </source>
</reference>
<organism evidence="1 2">
    <name type="scientific">Hominiventricola filiformis</name>
    <dbReference type="NCBI Taxonomy" id="2885352"/>
    <lineage>
        <taxon>Bacteria</taxon>
        <taxon>Bacillati</taxon>
        <taxon>Bacillota</taxon>
        <taxon>Clostridia</taxon>
        <taxon>Lachnospirales</taxon>
        <taxon>Lachnospiraceae</taxon>
        <taxon>Hominiventricola</taxon>
    </lineage>
</organism>
<evidence type="ECO:0000313" key="1">
    <source>
        <dbReference type="EMBL" id="MCC2125702.1"/>
    </source>
</evidence>
<keyword evidence="2" id="KW-1185">Reference proteome</keyword>
<accession>A0AAE3A443</accession>
<protein>
    <submittedName>
        <fullName evidence="1">Phage tail protein</fullName>
    </submittedName>
</protein>
<dbReference type="AlphaFoldDB" id="A0AAE3A443"/>
<name>A0AAE3A443_9FIRM</name>
<dbReference type="GO" id="GO:0005198">
    <property type="term" value="F:structural molecule activity"/>
    <property type="evidence" value="ECO:0007669"/>
    <property type="project" value="InterPro"/>
</dbReference>
<gene>
    <name evidence="1" type="ORF">LKD36_05850</name>
</gene>
<evidence type="ECO:0000313" key="2">
    <source>
        <dbReference type="Proteomes" id="UP001198220"/>
    </source>
</evidence>
<dbReference type="EMBL" id="JAJEPS010000004">
    <property type="protein sequence ID" value="MCC2125702.1"/>
    <property type="molecule type" value="Genomic_DNA"/>
</dbReference>
<dbReference type="InterPro" id="IPR010667">
    <property type="entry name" value="Phage_T4_Gp19"/>
</dbReference>
<dbReference type="Pfam" id="PF06841">
    <property type="entry name" value="Phage_T4_gp19"/>
    <property type="match status" value="1"/>
</dbReference>
<dbReference type="RefSeq" id="WP_118769503.1">
    <property type="nucleotide sequence ID" value="NZ_JAJEPS010000004.1"/>
</dbReference>
<comment type="caution">
    <text evidence="1">The sequence shown here is derived from an EMBL/GenBank/DDBJ whole genome shotgun (WGS) entry which is preliminary data.</text>
</comment>
<proteinExistence type="predicted"/>
<sequence length="141" mass="16090">MADRSKELYRRGYNFVVELEKKRIPFQKVSGLSAEGNFEALREGGRNTVVYSLSNQNTAERTITLERGLFSDEKEFTIYEPGYRFRGEVMIGVLGSDQSLVKSYYLRGCYVRRISVSELNAENSSLMLGTIEMGYLTLEEA</sequence>
<dbReference type="Proteomes" id="UP001198220">
    <property type="component" value="Unassembled WGS sequence"/>
</dbReference>